<evidence type="ECO:0000256" key="8">
    <source>
        <dbReference type="SAM" id="MobiDB-lite"/>
    </source>
</evidence>
<feature type="transmembrane region" description="Helical" evidence="9">
    <location>
        <begin position="470"/>
        <end position="490"/>
    </location>
</feature>
<feature type="compositionally biased region" description="Low complexity" evidence="8">
    <location>
        <begin position="1"/>
        <end position="42"/>
    </location>
</feature>
<evidence type="ECO:0000256" key="7">
    <source>
        <dbReference type="ARBA" id="ARBA00023136"/>
    </source>
</evidence>
<sequence length="532" mass="56109">MQPACRARAAPCAPPAATAARAAAARNAARPAGSRRAPAAPRARPPAAAPRGRANCTARACGAVRPARRATAPPDAARRSATLRGRMIQRASSAGPSRAAGLPDLRPWLALFAVSLALRVGFVWLAHGPGAVPYSDAEQLDALAWNLASGRGFALEGASGPYPTASVPPLMPWLTSLLYRAVGHSYFAGLLLQAALGALTPPLVLSLGSALFGSPVGWIAAWLCAVHPLLVAFSGYLLTEAAFTTALVLALLASVTWVKTPRPGRALGVGLLWGLATLARPTALPLPALVAAWAWVPLGLTVRPAERLRQIALIAAGVAIVLVPWCVRNLNVTGTFTLKTAGPKAFLDANNPALWADPARRGGANSAFEIEPYRTLFRGRSEVEVDSIASAEAWKFLHAHRAEWPAMAAAKLARFWRVTREGGGTGAWADVRSPLLAAAARVDPLLVWSCVVLPCAAWGLVRVARGPRRWFQAIVPLVILWFTALAVLYWGGLRPRVPIEPLVALLAAAGLDEARRLVRMRGRGLSVIEGGR</sequence>
<evidence type="ECO:0000259" key="10">
    <source>
        <dbReference type="Pfam" id="PF13231"/>
    </source>
</evidence>
<evidence type="ECO:0000256" key="1">
    <source>
        <dbReference type="ARBA" id="ARBA00004651"/>
    </source>
</evidence>
<dbReference type="GO" id="GO:0016763">
    <property type="term" value="F:pentosyltransferase activity"/>
    <property type="evidence" value="ECO:0007669"/>
    <property type="project" value="TreeGrafter"/>
</dbReference>
<dbReference type="InterPro" id="IPR050297">
    <property type="entry name" value="LipidA_mod_glycosyltrf_83"/>
</dbReference>
<accession>A0A832MK36</accession>
<evidence type="ECO:0000256" key="5">
    <source>
        <dbReference type="ARBA" id="ARBA00022692"/>
    </source>
</evidence>
<feature type="domain" description="Glycosyltransferase RgtA/B/C/D-like" evidence="10">
    <location>
        <begin position="167"/>
        <end position="311"/>
    </location>
</feature>
<feature type="transmembrane region" description="Helical" evidence="9">
    <location>
        <begin position="308"/>
        <end position="327"/>
    </location>
</feature>
<evidence type="ECO:0000256" key="9">
    <source>
        <dbReference type="SAM" id="Phobius"/>
    </source>
</evidence>
<feature type="transmembrane region" description="Helical" evidence="9">
    <location>
        <begin position="177"/>
        <end position="199"/>
    </location>
</feature>
<dbReference type="GO" id="GO:0009103">
    <property type="term" value="P:lipopolysaccharide biosynthetic process"/>
    <property type="evidence" value="ECO:0007669"/>
    <property type="project" value="UniProtKB-ARBA"/>
</dbReference>
<proteinExistence type="predicted"/>
<dbReference type="PANTHER" id="PTHR33908">
    <property type="entry name" value="MANNOSYLTRANSFERASE YKCB-RELATED"/>
    <property type="match status" value="1"/>
</dbReference>
<keyword evidence="5 9" id="KW-0812">Transmembrane</keyword>
<dbReference type="AlphaFoldDB" id="A0A832MK36"/>
<reference evidence="11" key="1">
    <citation type="journal article" date="2020" name="mSystems">
        <title>Genome- and Community-Level Interaction Insights into Carbon Utilization and Element Cycling Functions of Hydrothermarchaeota in Hydrothermal Sediment.</title>
        <authorList>
            <person name="Zhou Z."/>
            <person name="Liu Y."/>
            <person name="Xu W."/>
            <person name="Pan J."/>
            <person name="Luo Z.H."/>
            <person name="Li M."/>
        </authorList>
    </citation>
    <scope>NUCLEOTIDE SEQUENCE [LARGE SCALE GENOMIC DNA]</scope>
    <source>
        <strain evidence="11">SpSt-381</strain>
    </source>
</reference>
<organism evidence="11">
    <name type="scientific">Eiseniibacteriota bacterium</name>
    <dbReference type="NCBI Taxonomy" id="2212470"/>
    <lineage>
        <taxon>Bacteria</taxon>
        <taxon>Candidatus Eiseniibacteriota</taxon>
    </lineage>
</organism>
<evidence type="ECO:0000256" key="6">
    <source>
        <dbReference type="ARBA" id="ARBA00022989"/>
    </source>
</evidence>
<feature type="transmembrane region" description="Helical" evidence="9">
    <location>
        <begin position="108"/>
        <end position="126"/>
    </location>
</feature>
<gene>
    <name evidence="11" type="ORF">ENR23_01085</name>
</gene>
<feature type="transmembrane region" description="Helical" evidence="9">
    <location>
        <begin position="270"/>
        <end position="296"/>
    </location>
</feature>
<dbReference type="InterPro" id="IPR038731">
    <property type="entry name" value="RgtA/B/C-like"/>
</dbReference>
<comment type="subcellular location">
    <subcellularLocation>
        <location evidence="1">Cell membrane</location>
        <topology evidence="1">Multi-pass membrane protein</topology>
    </subcellularLocation>
</comment>
<feature type="region of interest" description="Disordered" evidence="8">
    <location>
        <begin position="1"/>
        <end position="96"/>
    </location>
</feature>
<protein>
    <recommendedName>
        <fullName evidence="10">Glycosyltransferase RgtA/B/C/D-like domain-containing protein</fullName>
    </recommendedName>
</protein>
<keyword evidence="2" id="KW-1003">Cell membrane</keyword>
<dbReference type="GO" id="GO:0005886">
    <property type="term" value="C:plasma membrane"/>
    <property type="evidence" value="ECO:0007669"/>
    <property type="project" value="UniProtKB-SubCell"/>
</dbReference>
<name>A0A832MK36_UNCEI</name>
<feature type="transmembrane region" description="Helical" evidence="9">
    <location>
        <begin position="211"/>
        <end position="230"/>
    </location>
</feature>
<evidence type="ECO:0000256" key="2">
    <source>
        <dbReference type="ARBA" id="ARBA00022475"/>
    </source>
</evidence>
<evidence type="ECO:0000256" key="3">
    <source>
        <dbReference type="ARBA" id="ARBA00022676"/>
    </source>
</evidence>
<dbReference type="Pfam" id="PF13231">
    <property type="entry name" value="PMT_2"/>
    <property type="match status" value="1"/>
</dbReference>
<keyword evidence="6 9" id="KW-1133">Transmembrane helix</keyword>
<feature type="compositionally biased region" description="Low complexity" evidence="8">
    <location>
        <begin position="63"/>
        <end position="75"/>
    </location>
</feature>
<dbReference type="PANTHER" id="PTHR33908:SF11">
    <property type="entry name" value="MEMBRANE PROTEIN"/>
    <property type="match status" value="1"/>
</dbReference>
<evidence type="ECO:0000313" key="11">
    <source>
        <dbReference type="EMBL" id="HGZ42015.1"/>
    </source>
</evidence>
<comment type="caution">
    <text evidence="11">The sequence shown here is derived from an EMBL/GenBank/DDBJ whole genome shotgun (WGS) entry which is preliminary data.</text>
</comment>
<keyword evidence="7 9" id="KW-0472">Membrane</keyword>
<dbReference type="EMBL" id="DSQF01000002">
    <property type="protein sequence ID" value="HGZ42015.1"/>
    <property type="molecule type" value="Genomic_DNA"/>
</dbReference>
<feature type="transmembrane region" description="Helical" evidence="9">
    <location>
        <begin position="236"/>
        <end position="258"/>
    </location>
</feature>
<keyword evidence="3" id="KW-0328">Glycosyltransferase</keyword>
<evidence type="ECO:0000256" key="4">
    <source>
        <dbReference type="ARBA" id="ARBA00022679"/>
    </source>
</evidence>
<keyword evidence="4" id="KW-0808">Transferase</keyword>